<evidence type="ECO:0000256" key="3">
    <source>
        <dbReference type="ARBA" id="ARBA00022833"/>
    </source>
</evidence>
<organism evidence="5 6">
    <name type="scientific">Nakaseomyces bracarensis</name>
    <dbReference type="NCBI Taxonomy" id="273131"/>
    <lineage>
        <taxon>Eukaryota</taxon>
        <taxon>Fungi</taxon>
        <taxon>Dikarya</taxon>
        <taxon>Ascomycota</taxon>
        <taxon>Saccharomycotina</taxon>
        <taxon>Saccharomycetes</taxon>
        <taxon>Saccharomycetales</taxon>
        <taxon>Saccharomycetaceae</taxon>
        <taxon>Nakaseomyces</taxon>
    </lineage>
</organism>
<evidence type="ECO:0000313" key="5">
    <source>
        <dbReference type="EMBL" id="KAL3232998.1"/>
    </source>
</evidence>
<feature type="domain" description="UBR-type" evidence="4">
    <location>
        <begin position="38"/>
        <end position="101"/>
    </location>
</feature>
<evidence type="ECO:0000256" key="1">
    <source>
        <dbReference type="ARBA" id="ARBA00022723"/>
    </source>
</evidence>
<gene>
    <name evidence="5" type="ORF">RNJ44_04914</name>
</gene>
<name>A0ABR4NWD9_9SACH</name>
<dbReference type="EMBL" id="JBEVYD010000005">
    <property type="protein sequence ID" value="KAL3232998.1"/>
    <property type="molecule type" value="Genomic_DNA"/>
</dbReference>
<protein>
    <recommendedName>
        <fullName evidence="4">UBR-type domain-containing protein</fullName>
    </recommendedName>
</protein>
<dbReference type="Proteomes" id="UP001623330">
    <property type="component" value="Unassembled WGS sequence"/>
</dbReference>
<dbReference type="Pfam" id="PF02207">
    <property type="entry name" value="zf-UBR"/>
    <property type="match status" value="1"/>
</dbReference>
<keyword evidence="2" id="KW-0863">Zinc-finger</keyword>
<dbReference type="CDD" id="cd19677">
    <property type="entry name" value="UBR-box_UBR7"/>
    <property type="match status" value="1"/>
</dbReference>
<dbReference type="SMART" id="SM00396">
    <property type="entry name" value="ZnF_UBR1"/>
    <property type="match status" value="1"/>
</dbReference>
<keyword evidence="3" id="KW-0862">Zinc</keyword>
<dbReference type="InterPro" id="IPR003126">
    <property type="entry name" value="Znf_UBR"/>
</dbReference>
<dbReference type="PANTHER" id="PTHR13513:SF9">
    <property type="entry name" value="E3 UBIQUITIN-PROTEIN LIGASE UBR7-RELATED"/>
    <property type="match status" value="1"/>
</dbReference>
<evidence type="ECO:0000259" key="4">
    <source>
        <dbReference type="SMART" id="SM00396"/>
    </source>
</evidence>
<sequence length="368" mass="42406">MAFGKHAEAKNEISATDFVSQQKQLEEEARELMPWEPKNCTYELGSIRQQVYACRTHNKIGLCYSCSILCHTSCDIVELFTKRHFTCDCGTERDTKEQNENGVYCDVRKNRERDIASHTNIYHQNFDGLFCGCKTEYDPENPAVMLQCVLGLTCGEDWFHDYCILGKNKEESDKLRAKTATEHDEETPLDGIPALDTFEAFICWKCTKKYEHYFKRILSHPLADELIVKIVTQSETATEDTQKKRKCSDDSDNYSIFLKKDYEKIFEKMKNDSNEDGSKISIFLRDIAPHLISDEPVYEPPEEQEDELSIESLTRKILQETLHRQTAVEGLSALNSLKDRLSTFLKPFAETGKTVKEEDIVTFFGSDK</sequence>
<dbReference type="InterPro" id="IPR047506">
    <property type="entry name" value="UBR7-like_UBR-box"/>
</dbReference>
<keyword evidence="6" id="KW-1185">Reference proteome</keyword>
<reference evidence="5 6" key="1">
    <citation type="submission" date="2024-05" db="EMBL/GenBank/DDBJ databases">
        <title>Long read based assembly of the Candida bracarensis genome reveals expanded adhesin content.</title>
        <authorList>
            <person name="Marcet-Houben M."/>
            <person name="Ksiezopolska E."/>
            <person name="Gabaldon T."/>
        </authorList>
    </citation>
    <scope>NUCLEOTIDE SEQUENCE [LARGE SCALE GENOMIC DNA]</scope>
    <source>
        <strain evidence="5 6">CBM6</strain>
    </source>
</reference>
<proteinExistence type="predicted"/>
<dbReference type="PANTHER" id="PTHR13513">
    <property type="entry name" value="E3 UBIQUITIN-PROTEIN LIGASE UBR7"/>
    <property type="match status" value="1"/>
</dbReference>
<comment type="caution">
    <text evidence="5">The sequence shown here is derived from an EMBL/GenBank/DDBJ whole genome shotgun (WGS) entry which is preliminary data.</text>
</comment>
<evidence type="ECO:0000313" key="6">
    <source>
        <dbReference type="Proteomes" id="UP001623330"/>
    </source>
</evidence>
<accession>A0ABR4NWD9</accession>
<keyword evidence="1" id="KW-0479">Metal-binding</keyword>
<evidence type="ECO:0000256" key="2">
    <source>
        <dbReference type="ARBA" id="ARBA00022771"/>
    </source>
</evidence>
<dbReference type="InterPro" id="IPR040204">
    <property type="entry name" value="UBR7"/>
</dbReference>